<dbReference type="GO" id="GO:0005524">
    <property type="term" value="F:ATP binding"/>
    <property type="evidence" value="ECO:0007669"/>
    <property type="project" value="UniProtKB-KW"/>
</dbReference>
<dbReference type="RefSeq" id="WP_014804077.1">
    <property type="nucleotide sequence ID" value="NC_018020.1"/>
</dbReference>
<dbReference type="Pfam" id="PF02954">
    <property type="entry name" value="HTH_8"/>
    <property type="match status" value="1"/>
</dbReference>
<dbReference type="AlphaFoldDB" id="I4B8G8"/>
<evidence type="ECO:0000313" key="4">
    <source>
        <dbReference type="EMBL" id="AFM13575.1"/>
    </source>
</evidence>
<proteinExistence type="predicted"/>
<dbReference type="KEGG" id="tpx:Turpa_2936"/>
<organism evidence="4 5">
    <name type="scientific">Turneriella parva (strain ATCC BAA-1111 / DSM 21527 / NCTC 11395 / H)</name>
    <name type="common">Leptospira parva</name>
    <dbReference type="NCBI Taxonomy" id="869212"/>
    <lineage>
        <taxon>Bacteria</taxon>
        <taxon>Pseudomonadati</taxon>
        <taxon>Spirochaetota</taxon>
        <taxon>Spirochaetia</taxon>
        <taxon>Leptospirales</taxon>
        <taxon>Leptospiraceae</taxon>
        <taxon>Turneriella</taxon>
    </lineage>
</organism>
<dbReference type="InterPro" id="IPR002197">
    <property type="entry name" value="HTH_Fis"/>
</dbReference>
<dbReference type="InterPro" id="IPR009057">
    <property type="entry name" value="Homeodomain-like_sf"/>
</dbReference>
<dbReference type="EMBL" id="CP002959">
    <property type="protein sequence ID" value="AFM13575.1"/>
    <property type="molecule type" value="Genomic_DNA"/>
</dbReference>
<keyword evidence="1" id="KW-0547">Nucleotide-binding</keyword>
<dbReference type="Gene3D" id="1.10.10.60">
    <property type="entry name" value="Homeodomain-like"/>
    <property type="match status" value="1"/>
</dbReference>
<feature type="domain" description="Sigma-54 factor interaction" evidence="3">
    <location>
        <begin position="168"/>
        <end position="346"/>
    </location>
</feature>
<accession>I4B8G8</accession>
<sequence length="496" mass="56328">MFRVLLITRNRALAQHCRKNLPEGYRLRSIGKLNLRNETLAGSIVVFDSALLIESTDAIIASVAGQYAAESGGVSLGLLLNEEDRTKAFSLFPQNLNHIDAIGHYRLQAGRVHGLGRAEWFWLLDSQRKKFEQFGERLLVRDENEMLVRRLERIEPESHTLKRFPAFMQGRSPAILKFREQVIEMSAAHSYLTLACSDAIPSDEFMEYYAALIHPARPLRYQIVDLAKVPAGLHAAAIWPQRKTTHRSGGTNPAPIVCIKNVQLMGWQNQGLLLQQIKNLRDADKSAPAPRERYVLEVSQDISQHVRRGAFRQELLSVLRKAATTLPALHERPQDITKIAADYIFRRRFTPLIEGQVELAAKILERFDLSSGYNGLYLTLDLLHDLAKSKGIPVFELFRAGDDAEAFRAAKSFLREQVEPEPTTLFQGLASSEKAPLSLDSVERNYIAAVCERYGWQVTEAARHLSISRKTLYDKMRRYKLMRPENTSRRSGRRAS</sequence>
<keyword evidence="5" id="KW-1185">Reference proteome</keyword>
<dbReference type="InterPro" id="IPR002078">
    <property type="entry name" value="Sigma_54_int"/>
</dbReference>
<dbReference type="STRING" id="869212.Turpa_2936"/>
<reference evidence="4 5" key="1">
    <citation type="submission" date="2012-06" db="EMBL/GenBank/DDBJ databases">
        <title>The complete chromosome of genome of Turneriella parva DSM 21527.</title>
        <authorList>
            <consortium name="US DOE Joint Genome Institute (JGI-PGF)"/>
            <person name="Lucas S."/>
            <person name="Han J."/>
            <person name="Lapidus A."/>
            <person name="Bruce D."/>
            <person name="Goodwin L."/>
            <person name="Pitluck S."/>
            <person name="Peters L."/>
            <person name="Kyrpides N."/>
            <person name="Mavromatis K."/>
            <person name="Ivanova N."/>
            <person name="Mikhailova N."/>
            <person name="Chertkov O."/>
            <person name="Detter J.C."/>
            <person name="Tapia R."/>
            <person name="Han C."/>
            <person name="Land M."/>
            <person name="Hauser L."/>
            <person name="Markowitz V."/>
            <person name="Cheng J.-F."/>
            <person name="Hugenholtz P."/>
            <person name="Woyke T."/>
            <person name="Wu D."/>
            <person name="Gronow S."/>
            <person name="Wellnitz S."/>
            <person name="Brambilla E."/>
            <person name="Klenk H.-P."/>
            <person name="Eisen J.A."/>
        </authorList>
    </citation>
    <scope>NUCLEOTIDE SEQUENCE [LARGE SCALE GENOMIC DNA]</scope>
    <source>
        <strain evidence="5">ATCC BAA-1111 / DSM 21527 / NCTC 11395 / H</strain>
    </source>
</reference>
<protein>
    <submittedName>
        <fullName evidence="4">Sigma54 specific transcriptional regulator, Fis family</fullName>
    </submittedName>
</protein>
<dbReference type="Proteomes" id="UP000006048">
    <property type="component" value="Chromosome"/>
</dbReference>
<evidence type="ECO:0000259" key="3">
    <source>
        <dbReference type="PROSITE" id="PS50045"/>
    </source>
</evidence>
<dbReference type="SUPFAM" id="SSF46689">
    <property type="entry name" value="Homeodomain-like"/>
    <property type="match status" value="1"/>
</dbReference>
<dbReference type="PROSITE" id="PS50045">
    <property type="entry name" value="SIGMA54_INTERACT_4"/>
    <property type="match status" value="1"/>
</dbReference>
<keyword evidence="2" id="KW-0067">ATP-binding</keyword>
<dbReference type="HOGENOM" id="CLU_549732_0_0_12"/>
<evidence type="ECO:0000256" key="1">
    <source>
        <dbReference type="ARBA" id="ARBA00022741"/>
    </source>
</evidence>
<dbReference type="GO" id="GO:0006355">
    <property type="term" value="P:regulation of DNA-templated transcription"/>
    <property type="evidence" value="ECO:0007669"/>
    <property type="project" value="InterPro"/>
</dbReference>
<gene>
    <name evidence="4" type="ordered locus">Turpa_2936</name>
</gene>
<dbReference type="GO" id="GO:0043565">
    <property type="term" value="F:sequence-specific DNA binding"/>
    <property type="evidence" value="ECO:0007669"/>
    <property type="project" value="InterPro"/>
</dbReference>
<dbReference type="OrthoDB" id="9810703at2"/>
<dbReference type="PANTHER" id="PTHR32071">
    <property type="entry name" value="TRANSCRIPTIONAL REGULATORY PROTEIN"/>
    <property type="match status" value="1"/>
</dbReference>
<name>I4B8G8_TURPD</name>
<evidence type="ECO:0000256" key="2">
    <source>
        <dbReference type="ARBA" id="ARBA00022840"/>
    </source>
</evidence>
<evidence type="ECO:0000313" key="5">
    <source>
        <dbReference type="Proteomes" id="UP000006048"/>
    </source>
</evidence>